<dbReference type="InterPro" id="IPR016477">
    <property type="entry name" value="Fructo-/Ketosamine-3-kinase"/>
</dbReference>
<dbReference type="EMBL" id="JAGRQC010000001">
    <property type="protein sequence ID" value="MBR0551140.1"/>
    <property type="molecule type" value="Genomic_DNA"/>
</dbReference>
<proteinExistence type="inferred from homology"/>
<comment type="similarity">
    <text evidence="1 2">Belongs to the fructosamine kinase family.</text>
</comment>
<dbReference type="SUPFAM" id="SSF56112">
    <property type="entry name" value="Protein kinase-like (PK-like)"/>
    <property type="match status" value="1"/>
</dbReference>
<dbReference type="PIRSF" id="PIRSF006221">
    <property type="entry name" value="Ketosamine-3-kinase"/>
    <property type="match status" value="1"/>
</dbReference>
<dbReference type="Pfam" id="PF03881">
    <property type="entry name" value="Fructosamin_kin"/>
    <property type="match status" value="1"/>
</dbReference>
<keyword evidence="2" id="KW-0808">Transferase</keyword>
<evidence type="ECO:0000256" key="2">
    <source>
        <dbReference type="PIRNR" id="PIRNR006221"/>
    </source>
</evidence>
<reference evidence="3" key="1">
    <citation type="submission" date="2021-04" db="EMBL/GenBank/DDBJ databases">
        <title>Ouciella asimina sp. nov., isolated from the surface seawater in the hydrothermal field of Okinawa Trough.</title>
        <authorList>
            <person name="Shuang W."/>
        </authorList>
    </citation>
    <scope>NUCLEOTIDE SEQUENCE</scope>
    <source>
        <strain evidence="3">LXI357</strain>
    </source>
</reference>
<organism evidence="3 4">
    <name type="scientific">Stakelama marina</name>
    <dbReference type="NCBI Taxonomy" id="2826939"/>
    <lineage>
        <taxon>Bacteria</taxon>
        <taxon>Pseudomonadati</taxon>
        <taxon>Pseudomonadota</taxon>
        <taxon>Alphaproteobacteria</taxon>
        <taxon>Sphingomonadales</taxon>
        <taxon>Sphingomonadaceae</taxon>
        <taxon>Stakelama</taxon>
    </lineage>
</organism>
<accession>A0A8T4I9F4</accession>
<comment type="caution">
    <text evidence="3">The sequence shown here is derived from an EMBL/GenBank/DDBJ whole genome shotgun (WGS) entry which is preliminary data.</text>
</comment>
<gene>
    <name evidence="3" type="ORF">J7S20_01320</name>
</gene>
<dbReference type="InterPro" id="IPR011009">
    <property type="entry name" value="Kinase-like_dom_sf"/>
</dbReference>
<sequence>MMANTAERIAALLGSGPVELSPMSGGDLSSVFAIYDDNGRDLVAKQGGAAEVEARMLRAISASGAPAPDVIAAEDDLLVIARCPSGGSRSGSWASLADILDTLHASEGDRYGWPDDYAFGKVAIVNRESTDWAAFWAENRLACHIPHVDTRLAKRLEKLAANIAGHLSHDPRPSLLHGDLWGGNILFADGRVSALIDPACYHGDREVDVAMLTLFDHPPRDFFARLNLAVGWEERQPLYRLWPLLVHLRLFGSAYAGQVDAELRKLGC</sequence>
<evidence type="ECO:0000256" key="1">
    <source>
        <dbReference type="ARBA" id="ARBA00009460"/>
    </source>
</evidence>
<protein>
    <submittedName>
        <fullName evidence="3">Fructosamine kinase family protein</fullName>
    </submittedName>
</protein>
<evidence type="ECO:0000313" key="3">
    <source>
        <dbReference type="EMBL" id="MBR0551140.1"/>
    </source>
</evidence>
<evidence type="ECO:0000313" key="4">
    <source>
        <dbReference type="Proteomes" id="UP000676996"/>
    </source>
</evidence>
<keyword evidence="2 3" id="KW-0418">Kinase</keyword>
<dbReference type="PANTHER" id="PTHR12149">
    <property type="entry name" value="FRUCTOSAMINE 3 KINASE-RELATED PROTEIN"/>
    <property type="match status" value="1"/>
</dbReference>
<dbReference type="PANTHER" id="PTHR12149:SF8">
    <property type="entry name" value="PROTEIN-RIBULOSAMINE 3-KINASE"/>
    <property type="match status" value="1"/>
</dbReference>
<name>A0A8T4I9F4_9SPHN</name>
<dbReference type="AlphaFoldDB" id="A0A8T4I9F4"/>
<dbReference type="GO" id="GO:0016301">
    <property type="term" value="F:kinase activity"/>
    <property type="evidence" value="ECO:0007669"/>
    <property type="project" value="UniProtKB-UniRule"/>
</dbReference>
<dbReference type="Gene3D" id="3.30.200.20">
    <property type="entry name" value="Phosphorylase Kinase, domain 1"/>
    <property type="match status" value="1"/>
</dbReference>
<dbReference type="Proteomes" id="UP000676996">
    <property type="component" value="Unassembled WGS sequence"/>
</dbReference>
<keyword evidence="4" id="KW-1185">Reference proteome</keyword>
<dbReference type="Gene3D" id="3.90.1200.10">
    <property type="match status" value="1"/>
</dbReference>